<feature type="signal peptide" evidence="6">
    <location>
        <begin position="1"/>
        <end position="28"/>
    </location>
</feature>
<dbReference type="STRING" id="582675.SAMN05192565_10816"/>
<comment type="subcellular location">
    <subcellularLocation>
        <location evidence="1 5">Periplasm</location>
    </subcellularLocation>
</comment>
<dbReference type="PRINTS" id="PR00909">
    <property type="entry name" value="SPERMDNBNDNG"/>
</dbReference>
<proteinExistence type="inferred from homology"/>
<name>A0A1I2TTF9_9HYPH</name>
<evidence type="ECO:0000256" key="5">
    <source>
        <dbReference type="PIRNR" id="PIRNR019574"/>
    </source>
</evidence>
<dbReference type="Gene3D" id="3.40.190.10">
    <property type="entry name" value="Periplasmic binding protein-like II"/>
    <property type="match status" value="2"/>
</dbReference>
<feature type="chain" id="PRO_5011464285" description="Putrescine-binding periplasmic protein" evidence="6">
    <location>
        <begin position="29"/>
        <end position="378"/>
    </location>
</feature>
<evidence type="ECO:0000256" key="2">
    <source>
        <dbReference type="ARBA" id="ARBA00022448"/>
    </source>
</evidence>
<dbReference type="InterPro" id="IPR006059">
    <property type="entry name" value="SBP"/>
</dbReference>
<keyword evidence="3 6" id="KW-0732">Signal</keyword>
<dbReference type="PANTHER" id="PTHR30222">
    <property type="entry name" value="SPERMIDINE/PUTRESCINE-BINDING PERIPLASMIC PROTEIN"/>
    <property type="match status" value="1"/>
</dbReference>
<sequence length="378" mass="41477">MSRARSRRGRVVGALLALACGWDAPARAQAPSPKAAPERVVAIYNWADYFDPRMLDAFTKETGIKVVYDTYDNNEVLETKLLAGRSGYDVVVPSGPFLQRLIRAQAFQPLDKAKLPNLVHVWPEIAGRLAAYDPGNAYAVDYTWGTTGIGVNLGLVRERLGAAQPLNTWSLVLNGGLLNKLKDCGVMLLDSPEDLIPSLLPAYGLKPDTKRWDDITQVTDALFKVRGAVRKFHSSEFIDGLANGDLCLAVGSSGDMMQAKKRAEEARNDVEVAYAIPREGALIWFDAFAIPKDAPHATEAHAFIDYMMRPEVAAANTNFTAYASGNAAAKRFVKPEILGNPGIYPDDATMQRLSVAPALDERTQRFVGRLWTRIRTGR</sequence>
<dbReference type="Pfam" id="PF13416">
    <property type="entry name" value="SBP_bac_8"/>
    <property type="match status" value="1"/>
</dbReference>
<gene>
    <name evidence="7" type="ORF">SAMN05192565_10816</name>
</gene>
<dbReference type="AlphaFoldDB" id="A0A1I2TTF9"/>
<dbReference type="PIRSF" id="PIRSF019574">
    <property type="entry name" value="Periplasmic_polyamine_BP"/>
    <property type="match status" value="1"/>
</dbReference>
<evidence type="ECO:0000256" key="6">
    <source>
        <dbReference type="SAM" id="SignalP"/>
    </source>
</evidence>
<comment type="similarity">
    <text evidence="5">Belongs to the bacterial solute-binding protein PotD/PotF family.</text>
</comment>
<keyword evidence="2 5" id="KW-0813">Transport</keyword>
<dbReference type="GO" id="GO:0015846">
    <property type="term" value="P:polyamine transport"/>
    <property type="evidence" value="ECO:0007669"/>
    <property type="project" value="InterPro"/>
</dbReference>
<dbReference type="GO" id="GO:0019808">
    <property type="term" value="F:polyamine binding"/>
    <property type="evidence" value="ECO:0007669"/>
    <property type="project" value="InterPro"/>
</dbReference>
<dbReference type="EMBL" id="FOPM01000008">
    <property type="protein sequence ID" value="SFG68140.1"/>
    <property type="molecule type" value="Genomic_DNA"/>
</dbReference>
<evidence type="ECO:0000313" key="8">
    <source>
        <dbReference type="Proteomes" id="UP000199229"/>
    </source>
</evidence>
<protein>
    <recommendedName>
        <fullName evidence="5">Putrescine-binding periplasmic protein</fullName>
    </recommendedName>
</protein>
<evidence type="ECO:0000256" key="3">
    <source>
        <dbReference type="ARBA" id="ARBA00022729"/>
    </source>
</evidence>
<accession>A0A1I2TTF9</accession>
<keyword evidence="4 5" id="KW-0574">Periplasm</keyword>
<dbReference type="SUPFAM" id="SSF53850">
    <property type="entry name" value="Periplasmic binding protein-like II"/>
    <property type="match status" value="1"/>
</dbReference>
<dbReference type="Proteomes" id="UP000199229">
    <property type="component" value="Unassembled WGS sequence"/>
</dbReference>
<evidence type="ECO:0000313" key="7">
    <source>
        <dbReference type="EMBL" id="SFG68140.1"/>
    </source>
</evidence>
<dbReference type="InterPro" id="IPR001188">
    <property type="entry name" value="Sperm_putr-bd"/>
</dbReference>
<dbReference type="GO" id="GO:0042597">
    <property type="term" value="C:periplasmic space"/>
    <property type="evidence" value="ECO:0007669"/>
    <property type="project" value="UniProtKB-SubCell"/>
</dbReference>
<evidence type="ECO:0000256" key="4">
    <source>
        <dbReference type="ARBA" id="ARBA00022764"/>
    </source>
</evidence>
<organism evidence="7 8">
    <name type="scientific">Methylobacterium gossipiicola</name>
    <dbReference type="NCBI Taxonomy" id="582675"/>
    <lineage>
        <taxon>Bacteria</taxon>
        <taxon>Pseudomonadati</taxon>
        <taxon>Pseudomonadota</taxon>
        <taxon>Alphaproteobacteria</taxon>
        <taxon>Hyphomicrobiales</taxon>
        <taxon>Methylobacteriaceae</taxon>
        <taxon>Methylobacterium</taxon>
    </lineage>
</organism>
<keyword evidence="8" id="KW-1185">Reference proteome</keyword>
<evidence type="ECO:0000256" key="1">
    <source>
        <dbReference type="ARBA" id="ARBA00004418"/>
    </source>
</evidence>
<dbReference type="PANTHER" id="PTHR30222:SF12">
    <property type="entry name" value="NORSPERMIDINE SENSOR"/>
    <property type="match status" value="1"/>
</dbReference>
<reference evidence="8" key="1">
    <citation type="submission" date="2016-10" db="EMBL/GenBank/DDBJ databases">
        <authorList>
            <person name="Varghese N."/>
            <person name="Submissions S."/>
        </authorList>
    </citation>
    <scope>NUCLEOTIDE SEQUENCE [LARGE SCALE GENOMIC DNA]</scope>
    <source>
        <strain evidence="8">Gh-105</strain>
    </source>
</reference>
<comment type="function">
    <text evidence="5">Required for the activity of the bacterial periplasmic transport system of putrescine.</text>
</comment>
<dbReference type="CDD" id="cd13659">
    <property type="entry name" value="PBP2_PotF"/>
    <property type="match status" value="1"/>
</dbReference>